<dbReference type="Pfam" id="PF16242">
    <property type="entry name" value="Pyrid_ox_like"/>
    <property type="match status" value="1"/>
</dbReference>
<evidence type="ECO:0000313" key="2">
    <source>
        <dbReference type="EMBL" id="RIV85743.1"/>
    </source>
</evidence>
<dbReference type="RefSeq" id="WP_119586935.1">
    <property type="nucleotide sequence ID" value="NZ_CAWODQ010000024.1"/>
</dbReference>
<organism evidence="2 3">
    <name type="scientific">Aurantiacibacter zhengii</name>
    <dbReference type="NCBI Taxonomy" id="2307003"/>
    <lineage>
        <taxon>Bacteria</taxon>
        <taxon>Pseudomonadati</taxon>
        <taxon>Pseudomonadota</taxon>
        <taxon>Alphaproteobacteria</taxon>
        <taxon>Sphingomonadales</taxon>
        <taxon>Erythrobacteraceae</taxon>
        <taxon>Aurantiacibacter</taxon>
    </lineage>
</organism>
<comment type="caution">
    <text evidence="2">The sequence shown here is derived from an EMBL/GenBank/DDBJ whole genome shotgun (WGS) entry which is preliminary data.</text>
</comment>
<dbReference type="SUPFAM" id="SSF50475">
    <property type="entry name" value="FMN-binding split barrel"/>
    <property type="match status" value="1"/>
</dbReference>
<evidence type="ECO:0000313" key="3">
    <source>
        <dbReference type="Proteomes" id="UP000286576"/>
    </source>
</evidence>
<dbReference type="EMBL" id="QXFL01000004">
    <property type="protein sequence ID" value="RIV85743.1"/>
    <property type="molecule type" value="Genomic_DNA"/>
</dbReference>
<feature type="domain" description="General stress protein FMN-binding split barrel" evidence="1">
    <location>
        <begin position="8"/>
        <end position="142"/>
    </location>
</feature>
<reference evidence="2 3" key="1">
    <citation type="submission" date="2018-08" db="EMBL/GenBank/DDBJ databases">
        <title>Erythrobacter zhengii sp.nov., a bacterium isolated from deep-sea sediment.</title>
        <authorList>
            <person name="Fang C."/>
            <person name="Wu Y.-H."/>
            <person name="Sun C."/>
            <person name="Wang H."/>
            <person name="Cheng H."/>
            <person name="Meng F.-X."/>
            <person name="Wang C.-S."/>
            <person name="Xu X.-W."/>
        </authorList>
    </citation>
    <scope>NUCLEOTIDE SEQUENCE [LARGE SCALE GENOMIC DNA]</scope>
    <source>
        <strain evidence="2 3">V18</strain>
    </source>
</reference>
<dbReference type="PANTHER" id="PTHR34818:SF1">
    <property type="entry name" value="PROTEIN BLI-3"/>
    <property type="match status" value="1"/>
</dbReference>
<gene>
    <name evidence="2" type="ORF">D2V07_10435</name>
</gene>
<proteinExistence type="predicted"/>
<dbReference type="OrthoDB" id="1432662at2"/>
<evidence type="ECO:0000259" key="1">
    <source>
        <dbReference type="Pfam" id="PF16242"/>
    </source>
</evidence>
<accession>A0A418NRN2</accession>
<dbReference type="InterPro" id="IPR052917">
    <property type="entry name" value="Stress-Dev_Protein"/>
</dbReference>
<dbReference type="InterPro" id="IPR038725">
    <property type="entry name" value="YdaG_split_barrel_FMN-bd"/>
</dbReference>
<dbReference type="PANTHER" id="PTHR34818">
    <property type="entry name" value="PROTEIN BLI-3"/>
    <property type="match status" value="1"/>
</dbReference>
<dbReference type="AlphaFoldDB" id="A0A418NRN2"/>
<name>A0A418NRN2_9SPHN</name>
<sequence>MADTTQNDHLSHIAEAMKDIDFVMLNTHTKDGQIGARPMSNNRQVDYDGDSYYFTWEDCLMVDDIKRDPKVGLSLQGAQRDNGAPGVFISIEGTAQIVRDKTQFAQHWVDELERWFEDGIDTQGMVMLHVKASRAAYWDGEEEADFDIG</sequence>
<keyword evidence="3" id="KW-1185">Reference proteome</keyword>
<dbReference type="Gene3D" id="2.30.110.10">
    <property type="entry name" value="Electron Transport, Fmn-binding Protein, Chain A"/>
    <property type="match status" value="1"/>
</dbReference>
<dbReference type="InterPro" id="IPR012349">
    <property type="entry name" value="Split_barrel_FMN-bd"/>
</dbReference>
<dbReference type="Proteomes" id="UP000286576">
    <property type="component" value="Unassembled WGS sequence"/>
</dbReference>
<protein>
    <submittedName>
        <fullName evidence="2">Pyridoxamine 5'-phosphate oxidase</fullName>
    </submittedName>
</protein>